<accession>A0A8H3A5C2</accession>
<dbReference type="InterPro" id="IPR036915">
    <property type="entry name" value="Cyclin-like_sf"/>
</dbReference>
<dbReference type="InterPro" id="IPR006671">
    <property type="entry name" value="Cyclin_N"/>
</dbReference>
<feature type="compositionally biased region" description="Gly residues" evidence="2">
    <location>
        <begin position="236"/>
        <end position="245"/>
    </location>
</feature>
<evidence type="ECO:0000313" key="4">
    <source>
        <dbReference type="EMBL" id="CAE6406225.1"/>
    </source>
</evidence>
<dbReference type="InterPro" id="IPR039361">
    <property type="entry name" value="Cyclin"/>
</dbReference>
<feature type="domain" description="Cyclin-like" evidence="3">
    <location>
        <begin position="501"/>
        <end position="591"/>
    </location>
</feature>
<dbReference type="AlphaFoldDB" id="A0A8H3A5C2"/>
<evidence type="ECO:0000256" key="1">
    <source>
        <dbReference type="RuleBase" id="RU000383"/>
    </source>
</evidence>
<organism evidence="4 5">
    <name type="scientific">Rhizoctonia solani</name>
    <dbReference type="NCBI Taxonomy" id="456999"/>
    <lineage>
        <taxon>Eukaryota</taxon>
        <taxon>Fungi</taxon>
        <taxon>Dikarya</taxon>
        <taxon>Basidiomycota</taxon>
        <taxon>Agaricomycotina</taxon>
        <taxon>Agaricomycetes</taxon>
        <taxon>Cantharellales</taxon>
        <taxon>Ceratobasidiaceae</taxon>
        <taxon>Rhizoctonia</taxon>
    </lineage>
</organism>
<protein>
    <recommendedName>
        <fullName evidence="3">Cyclin-like domain-containing protein</fullName>
    </recommendedName>
</protein>
<dbReference type="Proteomes" id="UP000663846">
    <property type="component" value="Unassembled WGS sequence"/>
</dbReference>
<feature type="compositionally biased region" description="Acidic residues" evidence="2">
    <location>
        <begin position="289"/>
        <end position="299"/>
    </location>
</feature>
<dbReference type="EMBL" id="CAJMWS010000308">
    <property type="protein sequence ID" value="CAE6406225.1"/>
    <property type="molecule type" value="Genomic_DNA"/>
</dbReference>
<dbReference type="Pfam" id="PF00134">
    <property type="entry name" value="Cyclin_N"/>
    <property type="match status" value="1"/>
</dbReference>
<reference evidence="4" key="1">
    <citation type="submission" date="2021-01" db="EMBL/GenBank/DDBJ databases">
        <authorList>
            <person name="Kaushik A."/>
        </authorList>
    </citation>
    <scope>NUCLEOTIDE SEQUENCE</scope>
    <source>
        <strain evidence="4">AG1-1C</strain>
    </source>
</reference>
<evidence type="ECO:0000313" key="5">
    <source>
        <dbReference type="Proteomes" id="UP000663846"/>
    </source>
</evidence>
<dbReference type="InterPro" id="IPR013763">
    <property type="entry name" value="Cyclin-like_dom"/>
</dbReference>
<feature type="domain" description="Cyclin-like" evidence="3">
    <location>
        <begin position="603"/>
        <end position="684"/>
    </location>
</feature>
<comment type="similarity">
    <text evidence="1">Belongs to the cyclin family.</text>
</comment>
<feature type="region of interest" description="Disordered" evidence="2">
    <location>
        <begin position="235"/>
        <end position="301"/>
    </location>
</feature>
<gene>
    <name evidence="4" type="ORF">RDB_LOCUS61639</name>
</gene>
<sequence length="769" mass="87635">MASFHSRQDLYDMEELPLYLNTSTSTKIRRTDSFHHPQVALDALNSHARPSVIAPLHEPVNAKVLIRTQIPPRPKPPVPSDYFVYAKRSWRSMSKEQVRMHILDRYGARQRYIAAYKEWEEKHSKWVFGIYHLVRTVTKPQRREMEMEMQAAVEPDVEIAGDTGEDAGERTTTATDVLGDLDVDSDTALTALQEGAEADELDRVKRWWTRFIEQNRPNKTENECASMQLLTQLGRQGNGTFGSGSSGSRERHGTPDVELPDQAARKMHSSVSSCVPPKLLPGQEGCSMSDDEEDDDEAEERSCPSWRIYSDQCTCRYAGCHCRTWMRWWNKTFQMLKYVDYVDFPASMSGISSTPVPGGGLLSGPSTRRVRVSVGERQELVKREPPVRSIHELKSSESNKWPWSYKELEERKVNPYPCYLKRVTGGRQENADDERASTLDARSARQGLLQMNWEDYTNPYPNIPAEYVQMSTEVMCQKTKRCLPQSAVPSPQWPSRNRALQRIASIQYTYRLPSEIFFLAVNLLDRYAAGSEQLTLLTGSQWELAGFSCLWLAWKYENHTSVPPLHDLIAYSEITLLTPDEAIRAERTIRETIGLDLSYTSPLAIIRLSLSARECSRETRYIARFLAEVSTSVRHLVCCPPCTVGLAVVWLACLLTDASPTEYAHQNIHDDSARVHEIAMYVVLGVLNMPQTVERPREQALFYKWTLPIVNNVAGWCRSIFDSVWPDWSNDDHTSLCFDTRILGLRDIGRTRPFELGLGPPATHALFED</sequence>
<dbReference type="SUPFAM" id="SSF47954">
    <property type="entry name" value="Cyclin-like"/>
    <property type="match status" value="1"/>
</dbReference>
<name>A0A8H3A5C2_9AGAM</name>
<dbReference type="Gene3D" id="1.10.472.10">
    <property type="entry name" value="Cyclin-like"/>
    <property type="match status" value="2"/>
</dbReference>
<evidence type="ECO:0000259" key="3">
    <source>
        <dbReference type="SMART" id="SM00385"/>
    </source>
</evidence>
<dbReference type="PANTHER" id="PTHR10177">
    <property type="entry name" value="CYCLINS"/>
    <property type="match status" value="1"/>
</dbReference>
<keyword evidence="1" id="KW-0195">Cyclin</keyword>
<proteinExistence type="inferred from homology"/>
<dbReference type="SMART" id="SM00385">
    <property type="entry name" value="CYCLIN"/>
    <property type="match status" value="2"/>
</dbReference>
<comment type="caution">
    <text evidence="4">The sequence shown here is derived from an EMBL/GenBank/DDBJ whole genome shotgun (WGS) entry which is preliminary data.</text>
</comment>
<evidence type="ECO:0000256" key="2">
    <source>
        <dbReference type="SAM" id="MobiDB-lite"/>
    </source>
</evidence>